<feature type="compositionally biased region" description="Low complexity" evidence="1">
    <location>
        <begin position="100"/>
        <end position="111"/>
    </location>
</feature>
<feature type="compositionally biased region" description="Basic and acidic residues" evidence="1">
    <location>
        <begin position="414"/>
        <end position="429"/>
    </location>
</feature>
<evidence type="ECO:0000313" key="4">
    <source>
        <dbReference type="Proteomes" id="UP000664521"/>
    </source>
</evidence>
<dbReference type="Gene3D" id="1.20.58.80">
    <property type="entry name" value="Phosphotransferase system, lactose/cellobiose-type IIA subunit"/>
    <property type="match status" value="1"/>
</dbReference>
<evidence type="ECO:0000256" key="1">
    <source>
        <dbReference type="SAM" id="MobiDB-lite"/>
    </source>
</evidence>
<keyword evidence="4" id="KW-1185">Reference proteome</keyword>
<feature type="compositionally biased region" description="Basic residues" evidence="1">
    <location>
        <begin position="284"/>
        <end position="296"/>
    </location>
</feature>
<feature type="compositionally biased region" description="Polar residues" evidence="1">
    <location>
        <begin position="226"/>
        <end position="236"/>
    </location>
</feature>
<dbReference type="InterPro" id="IPR036181">
    <property type="entry name" value="MIT_dom_sf"/>
</dbReference>
<proteinExistence type="predicted"/>
<comment type="caution">
    <text evidence="3">The sequence shown here is derived from an EMBL/GenBank/DDBJ whole genome shotgun (WGS) entry which is preliminary data.</text>
</comment>
<feature type="compositionally biased region" description="Low complexity" evidence="1">
    <location>
        <begin position="15"/>
        <end position="25"/>
    </location>
</feature>
<feature type="domain" description="MIT" evidence="2">
    <location>
        <begin position="337"/>
        <end position="401"/>
    </location>
</feature>
<feature type="compositionally biased region" description="Pro residues" evidence="1">
    <location>
        <begin position="794"/>
        <end position="812"/>
    </location>
</feature>
<dbReference type="OrthoDB" id="2245455at2759"/>
<sequence>MASTLSKPPPHTRQSSRPESASSSSIITVKRAASLTSRNASHPPISGLRTQSPNDTVVIPTTFSAQTLSPDPNRRASAVYPRSDSGNGVREGVGNLNRWSQSTVSSKSSSTHNRRSSFSKRLSESFGSFGGLGSAQQSPSPNAKGIPKGRPSPKGSPEGPFKKTPPGQPPPILPPIVTLTSLSQAVDGADTPSTIATITPATADLLPPDTYTSAEPDYFGDRWKTRSPSKSRNAGQRTAAASPLIHKPVSPKRVQFEGSKPQRLATTEPAVSLYSERGASRGGSKARRRSSKSGHSRNREESSRGSGGTEAESSASSIRSNRPKEHRRKTPSQKAMLSKALQKANHAVLLDNAQNFEGAMGAYADACALLQQVMQRSSGDEDRKKLEAVRNTYTNRINELRTTGSTYQSSDGKALPDKPRDRDSTDSKNQEPLSPLTDEDEDGVYLSTATAAHLDSGRPHFAASRYAPANLPVQLPPRRQSLQPSSFADVRTSSFSNTPHGPHLDSYDKSPPRDRMVETPMTLEPPMSQHYMPPPLSPRRPSSPAPPPKDDSQPSVLKSETNPGYYIRQDTAESTSWLDTIDESGGSTSSSVHSRSSSIGLRRKRIRATSGATEAEFDAALDAAVEAAYDDGLEPAEDENYGILTQAPEREHAQQPFKYDPVSGARKNVEMAKEKVREAEREAAVALANDREKRRLQDSAYSRDSIDLEYGDDDADEEERILYELSRDYIMDDGEYDDQTKSALPRQSDSSGFSGRTWGSSIGSNPTSAGTSLSTVAEMPSLVTKLQPKIQPKMLPPPMHPPPLGALPPPPQSATTTSMPLSGPLARPSSLITSPGVRDRRLSGLKVKQLKIETNTKAPAAPETAAPNLETSSEPSLTMQPLPDPPRSALATSQPQVTLPSLAFKSSTSSINQAISRKGSSPLPTPSPAEGTPSTIPATPALTKVTSADSFESIPSVPDSPGRFNVKTSMGSKGLKKNFSSSSLKNKILSVSVPDPAEVSPNPPESISSNPRHNLSIAAPIMPNPAASGVLVDALSTEGIHLFASDIHSPTSPGSPNLLAANAPLPLEPCPESSILRPFWFLRCIYQTIAHPRGGYISNKLFVPRDIWKVRTTKLKSIEEKVSSCDLLTATLLKLAKVDTMNVESILQEMKFLETVIEQVRGTLSKKLGGEVGVVGAPWLSKGASSLDDMHSTSDGLGSKSTNMSTKSYISSWRKLSRSKNSTGPGYSAAAVVPSSKDGYKEVPALKSLPMTNTDHPRFAKRDLNQVQYGGPNANYMAALAKLCDAVQILDQIARQIEDPGVRHSSQAHVSLEFHINHAAEFFGFFICRFVINDVGIMLDKFIKRGTEWVTS</sequence>
<dbReference type="PANTHER" id="PTHR37327:SF1">
    <property type="entry name" value="MICROTUBULE INTERACTING AND TRANSPORT DOMAIN-CONTAINING PROTEIN"/>
    <property type="match status" value="1"/>
</dbReference>
<feature type="compositionally biased region" description="Low complexity" evidence="1">
    <location>
        <begin position="189"/>
        <end position="208"/>
    </location>
</feature>
<reference evidence="3" key="1">
    <citation type="submission" date="2021-03" db="EMBL/GenBank/DDBJ databases">
        <authorList>
            <person name="Tagirdzhanova G."/>
        </authorList>
    </citation>
    <scope>NUCLEOTIDE SEQUENCE</scope>
</reference>
<accession>A0A8H3IDP3</accession>
<feature type="compositionally biased region" description="Low complexity" evidence="1">
    <location>
        <begin position="584"/>
        <end position="600"/>
    </location>
</feature>
<dbReference type="Pfam" id="PF04212">
    <property type="entry name" value="MIT"/>
    <property type="match status" value="1"/>
</dbReference>
<dbReference type="Proteomes" id="UP000664521">
    <property type="component" value="Unassembled WGS sequence"/>
</dbReference>
<evidence type="ECO:0000259" key="2">
    <source>
        <dbReference type="Pfam" id="PF04212"/>
    </source>
</evidence>
<feature type="region of interest" description="Disordered" evidence="1">
    <location>
        <begin position="474"/>
        <end position="613"/>
    </location>
</feature>
<feature type="region of interest" description="Disordered" evidence="1">
    <location>
        <begin position="397"/>
        <end position="443"/>
    </location>
</feature>
<feature type="region of interest" description="Disordered" evidence="1">
    <location>
        <begin position="1"/>
        <end position="340"/>
    </location>
</feature>
<protein>
    <recommendedName>
        <fullName evidence="2">MIT domain-containing protein</fullName>
    </recommendedName>
</protein>
<feature type="compositionally biased region" description="Polar residues" evidence="1">
    <location>
        <begin position="741"/>
        <end position="775"/>
    </location>
</feature>
<gene>
    <name evidence="3" type="ORF">HETSPECPRED_005534</name>
</gene>
<feature type="compositionally biased region" description="Basic and acidic residues" evidence="1">
    <location>
        <begin position="502"/>
        <end position="517"/>
    </location>
</feature>
<name>A0A8H3IDP3_9LECA</name>
<dbReference type="SUPFAM" id="SSF116846">
    <property type="entry name" value="MIT domain"/>
    <property type="match status" value="1"/>
</dbReference>
<dbReference type="InterPro" id="IPR007330">
    <property type="entry name" value="MIT_dom"/>
</dbReference>
<evidence type="ECO:0000313" key="3">
    <source>
        <dbReference type="EMBL" id="CAF9924232.1"/>
    </source>
</evidence>
<feature type="compositionally biased region" description="Polar residues" evidence="1">
    <location>
        <begin position="480"/>
        <end position="499"/>
    </location>
</feature>
<feature type="compositionally biased region" description="Pro residues" evidence="1">
    <location>
        <begin position="532"/>
        <end position="547"/>
    </location>
</feature>
<dbReference type="EMBL" id="CAJPDS010000035">
    <property type="protein sequence ID" value="CAF9924232.1"/>
    <property type="molecule type" value="Genomic_DNA"/>
</dbReference>
<feature type="compositionally biased region" description="Low complexity" evidence="1">
    <location>
        <begin position="853"/>
        <end position="871"/>
    </location>
</feature>
<feature type="compositionally biased region" description="Polar residues" evidence="1">
    <location>
        <begin position="48"/>
        <end position="70"/>
    </location>
</feature>
<feature type="region of interest" description="Disordered" evidence="1">
    <location>
        <begin position="647"/>
        <end position="674"/>
    </location>
</feature>
<feature type="compositionally biased region" description="Polar residues" evidence="1">
    <location>
        <begin position="397"/>
        <end position="411"/>
    </location>
</feature>
<feature type="compositionally biased region" description="Polar residues" evidence="1">
    <location>
        <begin position="890"/>
        <end position="919"/>
    </location>
</feature>
<dbReference type="PANTHER" id="PTHR37327">
    <property type="entry name" value="CHROMOSOME 1, WHOLE GENOME SHOTGUN SEQUENCE"/>
    <property type="match status" value="1"/>
</dbReference>
<feature type="region of interest" description="Disordered" evidence="1">
    <location>
        <begin position="733"/>
        <end position="939"/>
    </location>
</feature>
<organism evidence="3 4">
    <name type="scientific">Heterodermia speciosa</name>
    <dbReference type="NCBI Taxonomy" id="116794"/>
    <lineage>
        <taxon>Eukaryota</taxon>
        <taxon>Fungi</taxon>
        <taxon>Dikarya</taxon>
        <taxon>Ascomycota</taxon>
        <taxon>Pezizomycotina</taxon>
        <taxon>Lecanoromycetes</taxon>
        <taxon>OSLEUM clade</taxon>
        <taxon>Lecanoromycetidae</taxon>
        <taxon>Caliciales</taxon>
        <taxon>Physciaceae</taxon>
        <taxon>Heterodermia</taxon>
    </lineage>
</organism>